<dbReference type="GO" id="GO:0005506">
    <property type="term" value="F:iron ion binding"/>
    <property type="evidence" value="ECO:0007669"/>
    <property type="project" value="InterPro"/>
</dbReference>
<dbReference type="InterPro" id="IPR036396">
    <property type="entry name" value="Cyt_P450_sf"/>
</dbReference>
<keyword evidence="7 11" id="KW-0560">Oxidoreductase</keyword>
<dbReference type="GO" id="GO:0004497">
    <property type="term" value="F:monooxygenase activity"/>
    <property type="evidence" value="ECO:0000318"/>
    <property type="project" value="GO_Central"/>
</dbReference>
<dbReference type="PRINTS" id="PR00385">
    <property type="entry name" value="P450"/>
</dbReference>
<dbReference type="GO" id="GO:0016712">
    <property type="term" value="F:oxidoreductase activity, acting on paired donors, with incorporation or reduction of molecular oxygen, reduced flavin or flavoprotein as one donor, and incorporation of one atom of oxygen"/>
    <property type="evidence" value="ECO:0007669"/>
    <property type="project" value="UniProtKB-ARBA"/>
</dbReference>
<dbReference type="InterPro" id="IPR002401">
    <property type="entry name" value="Cyt_P450_E_grp-I"/>
</dbReference>
<gene>
    <name evidence="13" type="primary">LOC107786086</name>
</gene>
<organism evidence="12 13">
    <name type="scientific">Nicotiana tabacum</name>
    <name type="common">Common tobacco</name>
    <dbReference type="NCBI Taxonomy" id="4097"/>
    <lineage>
        <taxon>Eukaryota</taxon>
        <taxon>Viridiplantae</taxon>
        <taxon>Streptophyta</taxon>
        <taxon>Embryophyta</taxon>
        <taxon>Tracheophyta</taxon>
        <taxon>Spermatophyta</taxon>
        <taxon>Magnoliopsida</taxon>
        <taxon>eudicotyledons</taxon>
        <taxon>Gunneridae</taxon>
        <taxon>Pentapetalae</taxon>
        <taxon>asterids</taxon>
        <taxon>lamiids</taxon>
        <taxon>Solanales</taxon>
        <taxon>Solanaceae</taxon>
        <taxon>Nicotianoideae</taxon>
        <taxon>Nicotianeae</taxon>
        <taxon>Nicotiana</taxon>
    </lineage>
</organism>
<evidence type="ECO:0000256" key="6">
    <source>
        <dbReference type="ARBA" id="ARBA00022989"/>
    </source>
</evidence>
<dbReference type="STRING" id="4097.A0A1S3ZFF7"/>
<keyword evidence="12" id="KW-1185">Reference proteome</keyword>
<evidence type="ECO:0000256" key="2">
    <source>
        <dbReference type="ARBA" id="ARBA00004167"/>
    </source>
</evidence>
<keyword evidence="11" id="KW-0503">Monooxygenase</keyword>
<evidence type="ECO:0000256" key="1">
    <source>
        <dbReference type="ARBA" id="ARBA00001971"/>
    </source>
</evidence>
<dbReference type="FunFam" id="1.10.630.10:FF:000022">
    <property type="entry name" value="Taxadiene 5-alpha hydroxylase"/>
    <property type="match status" value="1"/>
</dbReference>
<dbReference type="PRINTS" id="PR00463">
    <property type="entry name" value="EP450I"/>
</dbReference>
<evidence type="ECO:0000256" key="4">
    <source>
        <dbReference type="ARBA" id="ARBA00022692"/>
    </source>
</evidence>
<evidence type="ECO:0000256" key="11">
    <source>
        <dbReference type="RuleBase" id="RU000461"/>
    </source>
</evidence>
<evidence type="ECO:0000256" key="8">
    <source>
        <dbReference type="ARBA" id="ARBA00023004"/>
    </source>
</evidence>
<accession>A0A1S3ZFF7</accession>
<dbReference type="AlphaFoldDB" id="A0A1S3ZFF7"/>
<name>A0A1S3ZFF7_TOBAC</name>
<dbReference type="Gene3D" id="1.10.630.10">
    <property type="entry name" value="Cytochrome P450"/>
    <property type="match status" value="1"/>
</dbReference>
<dbReference type="InterPro" id="IPR017972">
    <property type="entry name" value="Cyt_P450_CS"/>
</dbReference>
<reference evidence="12" key="1">
    <citation type="journal article" date="2014" name="Nat. Commun.">
        <title>The tobacco genome sequence and its comparison with those of tomato and potato.</title>
        <authorList>
            <person name="Sierro N."/>
            <person name="Battey J.N."/>
            <person name="Ouadi S."/>
            <person name="Bakaher N."/>
            <person name="Bovet L."/>
            <person name="Willig A."/>
            <person name="Goepfert S."/>
            <person name="Peitsch M.C."/>
            <person name="Ivanov N.V."/>
        </authorList>
    </citation>
    <scope>NUCLEOTIDE SEQUENCE [LARGE SCALE GENOMIC DNA]</scope>
</reference>
<keyword evidence="4" id="KW-0812">Transmembrane</keyword>
<reference evidence="13" key="2">
    <citation type="submission" date="2025-08" db="UniProtKB">
        <authorList>
            <consortium name="RefSeq"/>
        </authorList>
    </citation>
    <scope>IDENTIFICATION</scope>
</reference>
<dbReference type="GeneID" id="107786086"/>
<keyword evidence="6" id="KW-1133">Transmembrane helix</keyword>
<dbReference type="SUPFAM" id="SSF48264">
    <property type="entry name" value="Cytochrome P450"/>
    <property type="match status" value="1"/>
</dbReference>
<sequence length="485" mass="55494">MALSLLSLINFPFSFSLLIFFIIVFSILMRHYKGYKHITKKKLPPGEMGLPWIGETIEFYKAQKKNKLFEEFVQPRIEKYGKTFKTRLMGSPTVVVCGAEANMFFLSNEFKLVISSWPTSSVELMGKNCIMEKQGDAHRCLRGIISSSLASFSLDAMVPKICNTIQSHLDKNCNGQDQIIKLYHLTKSLTFKIVFECFLGIVVKPGLLETFERVLEGAFSPPFKFPGSKFSRAKNARLKIEKILVEVIREKRREIELGEEKEGKLDEALLSRLVKALIRGEVSEEEVVDNVVLLVFAAHDTTSFAIAMTFRMLAHHPTCYSLLIQEHANIMSNKGPDEILSLEDTKRMKYTWQVARESMRLFPPIFGSFRKAITDIEFEGFTIPKGWKVLWTTYGTHYSQEYFEEPQNFDPSRFEEPVQPYAFVPFGGGPRLCAGYQLAKLNILIFVHCVVTRYDWSLINPDEPIVMDPLPFPSKGMPIKISPKF</sequence>
<comment type="subcellular location">
    <subcellularLocation>
        <location evidence="2">Membrane</location>
        <topology evidence="2">Single-pass membrane protein</topology>
    </subcellularLocation>
</comment>
<keyword evidence="9" id="KW-0472">Membrane</keyword>
<dbReference type="CDD" id="cd11043">
    <property type="entry name" value="CYP90-like"/>
    <property type="match status" value="1"/>
</dbReference>
<dbReference type="SMR" id="A0A1S3ZFF7"/>
<proteinExistence type="inferred from homology"/>
<dbReference type="PaxDb" id="4097-A0A1S3ZFF7"/>
<dbReference type="GO" id="GO:0020037">
    <property type="term" value="F:heme binding"/>
    <property type="evidence" value="ECO:0007669"/>
    <property type="project" value="InterPro"/>
</dbReference>
<dbReference type="Proteomes" id="UP000790787">
    <property type="component" value="Chromosome 10"/>
</dbReference>
<evidence type="ECO:0000256" key="5">
    <source>
        <dbReference type="ARBA" id="ARBA00022723"/>
    </source>
</evidence>
<dbReference type="RefSeq" id="XP_016463007.1">
    <property type="nucleotide sequence ID" value="XM_016607521.1"/>
</dbReference>
<evidence type="ECO:0000313" key="12">
    <source>
        <dbReference type="Proteomes" id="UP000790787"/>
    </source>
</evidence>
<keyword evidence="8 10" id="KW-0408">Iron</keyword>
<keyword evidence="5 10" id="KW-0479">Metal-binding</keyword>
<dbReference type="Pfam" id="PF00067">
    <property type="entry name" value="p450"/>
    <property type="match status" value="1"/>
</dbReference>
<dbReference type="OrthoDB" id="442633at2759"/>
<dbReference type="PANTHER" id="PTHR24286:SF221">
    <property type="entry name" value="TAXADIENE 5-ALPHA HYDROXYLASE"/>
    <property type="match status" value="1"/>
</dbReference>
<keyword evidence="10 11" id="KW-0349">Heme</keyword>
<evidence type="ECO:0000256" key="3">
    <source>
        <dbReference type="ARBA" id="ARBA00010617"/>
    </source>
</evidence>
<evidence type="ECO:0000256" key="7">
    <source>
        <dbReference type="ARBA" id="ARBA00023002"/>
    </source>
</evidence>
<evidence type="ECO:0000256" key="10">
    <source>
        <dbReference type="PIRSR" id="PIRSR602401-1"/>
    </source>
</evidence>
<dbReference type="PROSITE" id="PS00086">
    <property type="entry name" value="CYTOCHROME_P450"/>
    <property type="match status" value="1"/>
</dbReference>
<dbReference type="KEGG" id="nta:107786086"/>
<dbReference type="GO" id="GO:0016020">
    <property type="term" value="C:membrane"/>
    <property type="evidence" value="ECO:0007669"/>
    <property type="project" value="UniProtKB-SubCell"/>
</dbReference>
<comment type="cofactor">
    <cofactor evidence="1 10">
        <name>heme</name>
        <dbReference type="ChEBI" id="CHEBI:30413"/>
    </cofactor>
</comment>
<evidence type="ECO:0000313" key="13">
    <source>
        <dbReference type="RefSeq" id="XP_016463007.1"/>
    </source>
</evidence>
<dbReference type="OMA" id="THGTHYN"/>
<dbReference type="PANTHER" id="PTHR24286">
    <property type="entry name" value="CYTOCHROME P450 26"/>
    <property type="match status" value="1"/>
</dbReference>
<dbReference type="InterPro" id="IPR001128">
    <property type="entry name" value="Cyt_P450"/>
</dbReference>
<evidence type="ECO:0000256" key="9">
    <source>
        <dbReference type="ARBA" id="ARBA00023136"/>
    </source>
</evidence>
<comment type="similarity">
    <text evidence="3 11">Belongs to the cytochrome P450 family.</text>
</comment>
<protein>
    <submittedName>
        <fullName evidence="13">Taxadiene 5-alpha hydroxylase-like</fullName>
    </submittedName>
</protein>